<evidence type="ECO:0000256" key="2">
    <source>
        <dbReference type="SAM" id="SignalP"/>
    </source>
</evidence>
<evidence type="ECO:0000313" key="3">
    <source>
        <dbReference type="EMBL" id="OBT92808.1"/>
    </source>
</evidence>
<dbReference type="EMBL" id="KV460261">
    <property type="protein sequence ID" value="OBT92808.1"/>
    <property type="molecule type" value="Genomic_DNA"/>
</dbReference>
<dbReference type="OrthoDB" id="3565291at2759"/>
<keyword evidence="4" id="KW-1185">Reference proteome</keyword>
<feature type="region of interest" description="Disordered" evidence="1">
    <location>
        <begin position="1011"/>
        <end position="1087"/>
    </location>
</feature>
<keyword evidence="2" id="KW-0732">Signal</keyword>
<feature type="region of interest" description="Disordered" evidence="1">
    <location>
        <begin position="339"/>
        <end position="359"/>
    </location>
</feature>
<gene>
    <name evidence="3" type="ORF">VE01_09066</name>
</gene>
<protein>
    <recommendedName>
        <fullName evidence="5">LysM domain-containing protein</fullName>
    </recommendedName>
</protein>
<sequence length="1240" mass="128995">MVFAHWTLAVLLATSLTQASWIPTRNRQQHAERDVVISANTDTSVEVHLSDFATLEELAEELIIDFRCLLDANPLLSTLHPGDHCIVPYSCCGTSCKGKFCSERPECQGHSTSSHAPVVTTVHTTITKTTCVTSVTSSIPTTQSTSNDTAVVPPPSSSSLPSSSSATTPDSPTIPGIVTTTNSLGQTVISDSSGAVTLPTGISTASVITLPDGSVVTFQTSTTAPGSSSPPTTIPGVVTTTNSLGQTVISDTSGAVTLPSDISTASVVTLPDSSVVTFQPTTEATGSSSLPGILTTTDTAGETVISSSGEQFTIPTAVTTPITLTNGDGSIFTFLPTVSPPPDSSSQISSSGPTEIITTTDPAGETVISSSGEEFTIPPAVTTPITVTNGDGSIFTFLPTVSPPPDSSSPVSSSPPDAITTTDPAGETVISSSGEEFTIPPAVTTPTTVTNGDGSIFTFLPTVSPPPDSSSPVSSSPPDAITTTDPAGETVISSAGEEFTIPPAVTTPITVTNGDGSEFTFSPTAPPSSSSTPSTTIPVGVIFPVTTTVDAPKATDGGTVIPCNLWFFNICIRFGKIDIGGWLFNLPEGIRPPGPPPGITFPPSLSISIGISGTLPPWPAITIGPDKLPTYEPKPSDGPDDGCKTESAEICLTSTSFEVDTATVTTASSVISTCVTVFGCDVTDSATSTAATSTASSSEYPYSCTPGCEACVAKRQVATATAAPSLPTTDTKKAKDLFSYAQNLTLAERDIPNRADADVISEYYDMINNVPGRVLITEDNMGQLGISSSRFEYFDNSEHTIYLRSLRGCTSVIVVSRLGVYLSHLWEPSFSLDVTADFQTGVIDYLNTGRQPDQTGGVTEDGVTEALGALVQGGVFGDVATTKIFIMTPATYDLDLDLEKTPNADQRASLNNGDFQPLFDGTTVVSGQTIPDRLTPLKAELGQLMPGVPISQFTYRRQTDDDRLKNDGYGKATVVYSNDQKIDPDTFEDIGPPQQAIWQCWIQGKMMDTDRWDALPGQTGSCSANQKRQNGGQCSSPTASSGASTSAPTNSPTTAPTPSTVIITPTGTEASSPPPTDLPTLTTAQSTPAGETCVSTATSTQCALGPHADQTACVTSTYCASFAPTETTPTSTAEPTPTGQVYVDIFTDSDCINVLEQITLNFIGDCYTPKDKDGHPITFECFSLTYISPAAENSASLTAIKGAGCFSQFDSDRQVYPDLMAIQYDDEKPFTMGSISLDGK</sequence>
<proteinExistence type="predicted"/>
<feature type="compositionally biased region" description="Low complexity" evidence="1">
    <location>
        <begin position="1035"/>
        <end position="1068"/>
    </location>
</feature>
<feature type="compositionally biased region" description="Low complexity" evidence="1">
    <location>
        <begin position="470"/>
        <end position="479"/>
    </location>
</feature>
<feature type="compositionally biased region" description="Low complexity" evidence="1">
    <location>
        <begin position="438"/>
        <end position="450"/>
    </location>
</feature>
<dbReference type="STRING" id="342668.A0A1B8GAF6"/>
<feature type="compositionally biased region" description="Low complexity" evidence="1">
    <location>
        <begin position="137"/>
        <end position="146"/>
    </location>
</feature>
<organism evidence="3 4">
    <name type="scientific">Pseudogymnoascus verrucosus</name>
    <dbReference type="NCBI Taxonomy" id="342668"/>
    <lineage>
        <taxon>Eukaryota</taxon>
        <taxon>Fungi</taxon>
        <taxon>Dikarya</taxon>
        <taxon>Ascomycota</taxon>
        <taxon>Pezizomycotina</taxon>
        <taxon>Leotiomycetes</taxon>
        <taxon>Thelebolales</taxon>
        <taxon>Thelebolaceae</taxon>
        <taxon>Pseudogymnoascus</taxon>
    </lineage>
</organism>
<feature type="compositionally biased region" description="Low complexity" evidence="1">
    <location>
        <begin position="157"/>
        <end position="175"/>
    </location>
</feature>
<dbReference type="AlphaFoldDB" id="A0A1B8GAF6"/>
<feature type="compositionally biased region" description="Polar residues" evidence="1">
    <location>
        <begin position="419"/>
        <end position="435"/>
    </location>
</feature>
<reference evidence="4" key="2">
    <citation type="journal article" date="2018" name="Nat. Commun.">
        <title>Extreme sensitivity to ultraviolet light in the fungal pathogen causing white-nose syndrome of bats.</title>
        <authorList>
            <person name="Palmer J.M."/>
            <person name="Drees K.P."/>
            <person name="Foster J.T."/>
            <person name="Lindner D.L."/>
        </authorList>
    </citation>
    <scope>NUCLEOTIDE SEQUENCE [LARGE SCALE GENOMIC DNA]</scope>
    <source>
        <strain evidence="4">UAMH 10579</strain>
    </source>
</reference>
<evidence type="ECO:0000313" key="4">
    <source>
        <dbReference type="Proteomes" id="UP000091956"/>
    </source>
</evidence>
<dbReference type="RefSeq" id="XP_018126541.1">
    <property type="nucleotide sequence ID" value="XM_018278482.2"/>
</dbReference>
<feature type="signal peptide" evidence="2">
    <location>
        <begin position="1"/>
        <end position="19"/>
    </location>
</feature>
<accession>A0A1B8GAF6</accession>
<feature type="region of interest" description="Disordered" evidence="1">
    <location>
        <begin position="400"/>
        <end position="484"/>
    </location>
</feature>
<feature type="compositionally biased region" description="Low complexity" evidence="1">
    <location>
        <begin position="344"/>
        <end position="353"/>
    </location>
</feature>
<name>A0A1B8GAF6_9PEZI</name>
<reference evidence="3 4" key="1">
    <citation type="submission" date="2016-03" db="EMBL/GenBank/DDBJ databases">
        <title>Comparative genomics of Pseudogymnoascus destructans, the fungus causing white-nose syndrome of bats.</title>
        <authorList>
            <person name="Palmer J.M."/>
            <person name="Drees K.P."/>
            <person name="Foster J.T."/>
            <person name="Lindner D.L."/>
        </authorList>
    </citation>
    <scope>NUCLEOTIDE SEQUENCE [LARGE SCALE GENOMIC DNA]</scope>
    <source>
        <strain evidence="3 4">UAMH 10579</strain>
    </source>
</reference>
<feature type="region of interest" description="Disordered" evidence="1">
    <location>
        <begin position="137"/>
        <end position="175"/>
    </location>
</feature>
<feature type="compositionally biased region" description="Low complexity" evidence="1">
    <location>
        <begin position="408"/>
        <end position="417"/>
    </location>
</feature>
<feature type="compositionally biased region" description="Polar residues" evidence="1">
    <location>
        <begin position="1018"/>
        <end position="1034"/>
    </location>
</feature>
<feature type="chain" id="PRO_5008608462" description="LysM domain-containing protein" evidence="2">
    <location>
        <begin position="20"/>
        <end position="1240"/>
    </location>
</feature>
<dbReference type="Proteomes" id="UP000091956">
    <property type="component" value="Unassembled WGS sequence"/>
</dbReference>
<dbReference type="GeneID" id="28842452"/>
<evidence type="ECO:0000256" key="1">
    <source>
        <dbReference type="SAM" id="MobiDB-lite"/>
    </source>
</evidence>
<evidence type="ECO:0008006" key="5">
    <source>
        <dbReference type="Google" id="ProtNLM"/>
    </source>
</evidence>